<feature type="compositionally biased region" description="Basic residues" evidence="1">
    <location>
        <begin position="116"/>
        <end position="128"/>
    </location>
</feature>
<feature type="region of interest" description="Disordered" evidence="1">
    <location>
        <begin position="1"/>
        <end position="22"/>
    </location>
</feature>
<accession>A0A1C7NIY5</accession>
<protein>
    <submittedName>
        <fullName evidence="2">PRKR-interacting protein 1</fullName>
    </submittedName>
</protein>
<dbReference type="EMBL" id="LUGH01000113">
    <property type="protein sequence ID" value="OBZ89102.1"/>
    <property type="molecule type" value="Genomic_DNA"/>
</dbReference>
<comment type="caution">
    <text evidence="2">The sequence shown here is derived from an EMBL/GenBank/DDBJ whole genome shotgun (WGS) entry which is preliminary data.</text>
</comment>
<keyword evidence="3" id="KW-1185">Reference proteome</keyword>
<organism evidence="2 3">
    <name type="scientific">Choanephora cucurbitarum</name>
    <dbReference type="NCBI Taxonomy" id="101091"/>
    <lineage>
        <taxon>Eukaryota</taxon>
        <taxon>Fungi</taxon>
        <taxon>Fungi incertae sedis</taxon>
        <taxon>Mucoromycota</taxon>
        <taxon>Mucoromycotina</taxon>
        <taxon>Mucoromycetes</taxon>
        <taxon>Mucorales</taxon>
        <taxon>Mucorineae</taxon>
        <taxon>Choanephoraceae</taxon>
        <taxon>Choanephoroideae</taxon>
        <taxon>Choanephora</taxon>
    </lineage>
</organism>
<dbReference type="GO" id="GO:0019901">
    <property type="term" value="F:protein kinase binding"/>
    <property type="evidence" value="ECO:0007669"/>
    <property type="project" value="TreeGrafter"/>
</dbReference>
<gene>
    <name evidence="2" type="primary">PRKRIP1</name>
    <name evidence="2" type="ORF">A0J61_02836</name>
</gene>
<dbReference type="GO" id="GO:0004860">
    <property type="term" value="F:protein kinase inhibitor activity"/>
    <property type="evidence" value="ECO:0007669"/>
    <property type="project" value="TreeGrafter"/>
</dbReference>
<dbReference type="GO" id="GO:0005730">
    <property type="term" value="C:nucleolus"/>
    <property type="evidence" value="ECO:0007669"/>
    <property type="project" value="TreeGrafter"/>
</dbReference>
<evidence type="ECO:0000256" key="1">
    <source>
        <dbReference type="SAM" id="MobiDB-lite"/>
    </source>
</evidence>
<evidence type="ECO:0000313" key="2">
    <source>
        <dbReference type="EMBL" id="OBZ89102.1"/>
    </source>
</evidence>
<dbReference type="PANTHER" id="PTHR13507">
    <property type="entry name" value="PRKR-INTERACTING PROTEIN 1"/>
    <property type="match status" value="1"/>
</dbReference>
<dbReference type="GO" id="GO:0003725">
    <property type="term" value="F:double-stranded RNA binding"/>
    <property type="evidence" value="ECO:0007669"/>
    <property type="project" value="InterPro"/>
</dbReference>
<feature type="compositionally biased region" description="Basic and acidic residues" evidence="1">
    <location>
        <begin position="129"/>
        <end position="150"/>
    </location>
</feature>
<dbReference type="PANTHER" id="PTHR13507:SF0">
    <property type="entry name" value="PRKR-INTERACTING PROTEIN 1"/>
    <property type="match status" value="1"/>
</dbReference>
<dbReference type="AlphaFoldDB" id="A0A1C7NIY5"/>
<sequence length="157" mass="18652">MATQIEPEKKKNKYNLTPQEEQQEKLNRLFEKIDKPVFIPNKQEDKAFVPPPKDFVRNVAGSSAGAGSGDFHVYRAQRRREYARLKVMEDEEKKAKQREYEEKLKRLRQADEERTAKKRAKRQKRSKNKKDTKEKKDTDDDTVKDTKEDSPEQQQQQ</sequence>
<dbReference type="InParanoid" id="A0A1C7NIY5"/>
<feature type="region of interest" description="Disordered" evidence="1">
    <location>
        <begin position="85"/>
        <end position="157"/>
    </location>
</feature>
<evidence type="ECO:0000313" key="3">
    <source>
        <dbReference type="Proteomes" id="UP000093000"/>
    </source>
</evidence>
<feature type="compositionally biased region" description="Basic and acidic residues" evidence="1">
    <location>
        <begin position="85"/>
        <end position="115"/>
    </location>
</feature>
<dbReference type="Pfam" id="PF06658">
    <property type="entry name" value="DUF1168"/>
    <property type="match status" value="1"/>
</dbReference>
<name>A0A1C7NIY5_9FUNG</name>
<proteinExistence type="predicted"/>
<dbReference type="InterPro" id="IPR009548">
    <property type="entry name" value="Prkrip1"/>
</dbReference>
<reference evidence="2 3" key="1">
    <citation type="submission" date="2016-03" db="EMBL/GenBank/DDBJ databases">
        <title>Choanephora cucurbitarum.</title>
        <authorList>
            <person name="Min B."/>
            <person name="Park H."/>
            <person name="Park J.-H."/>
            <person name="Shin H.-D."/>
            <person name="Choi I.-G."/>
        </authorList>
    </citation>
    <scope>NUCLEOTIDE SEQUENCE [LARGE SCALE GENOMIC DNA]</scope>
    <source>
        <strain evidence="2 3">KUS-F28377</strain>
    </source>
</reference>
<dbReference type="Proteomes" id="UP000093000">
    <property type="component" value="Unassembled WGS sequence"/>
</dbReference>
<dbReference type="STRING" id="101091.A0A1C7NIY5"/>
<dbReference type="OrthoDB" id="10067079at2759"/>